<sequence length="359" mass="39746">MYGCLSPSPISLSLCKITTTKALTPFPNFSPWKNGTSFLFLRGREPTKKTPTVFGSDSEQHRFRAELGFKEKGEDPFEDFETNISKFKRKKNGGGRRREGGEANSSELLELKDEKVSGESKRSFEDENLVRFEDGNGDGDEEEEKLVRADGRMGLRKGRQVVRRSSLLAKQVISIRSALSLGFVSQLWVDTTSWVVLFLEVRPNLLSGECERFLLEDVSQVGDVVLVEDETVIENEFKMIGLETLVGYKVVTPSRRNIGKVRGYTFNVNSGAIESLELDSFGISIIPSSLVSTYALLVEDVLEVLSDAIVVHEAAASRIQRLTKLVLTNLVSEHLDLGMVNNRKPRGKAEVGGGGHGKA</sequence>
<dbReference type="PANTHER" id="PTHR36740">
    <property type="entry name" value="PRC DOMAIN-CONTAINING PROTEIN"/>
    <property type="match status" value="1"/>
</dbReference>
<dbReference type="EMBL" id="KE344645">
    <property type="protein sequence ID" value="EXB74400.1"/>
    <property type="molecule type" value="Genomic_DNA"/>
</dbReference>
<protein>
    <recommendedName>
        <fullName evidence="4">PRC-barrel domain-containing protein</fullName>
    </recommendedName>
</protein>
<dbReference type="Proteomes" id="UP000030645">
    <property type="component" value="Unassembled WGS sequence"/>
</dbReference>
<evidence type="ECO:0000256" key="1">
    <source>
        <dbReference type="SAM" id="MobiDB-lite"/>
    </source>
</evidence>
<dbReference type="eggNOG" id="ENOG502QTM7">
    <property type="taxonomic scope" value="Eukaryota"/>
</dbReference>
<dbReference type="SUPFAM" id="SSF50346">
    <property type="entry name" value="PRC-barrel domain"/>
    <property type="match status" value="2"/>
</dbReference>
<gene>
    <name evidence="2" type="ORF">L484_004219</name>
</gene>
<reference evidence="3" key="1">
    <citation type="submission" date="2013-01" db="EMBL/GenBank/DDBJ databases">
        <title>Draft Genome Sequence of a Mulberry Tree, Morus notabilis C.K. Schneid.</title>
        <authorList>
            <person name="He N."/>
            <person name="Zhao S."/>
        </authorList>
    </citation>
    <scope>NUCLEOTIDE SEQUENCE</scope>
</reference>
<proteinExistence type="predicted"/>
<evidence type="ECO:0000313" key="3">
    <source>
        <dbReference type="Proteomes" id="UP000030645"/>
    </source>
</evidence>
<dbReference type="PANTHER" id="PTHR36740:SF1">
    <property type="entry name" value="PRC-BARREL DOMAIN-CONTAINING PROTEIN"/>
    <property type="match status" value="1"/>
</dbReference>
<feature type="region of interest" description="Disordered" evidence="1">
    <location>
        <begin position="86"/>
        <end position="112"/>
    </location>
</feature>
<organism evidence="2 3">
    <name type="scientific">Morus notabilis</name>
    <dbReference type="NCBI Taxonomy" id="981085"/>
    <lineage>
        <taxon>Eukaryota</taxon>
        <taxon>Viridiplantae</taxon>
        <taxon>Streptophyta</taxon>
        <taxon>Embryophyta</taxon>
        <taxon>Tracheophyta</taxon>
        <taxon>Spermatophyta</taxon>
        <taxon>Magnoliopsida</taxon>
        <taxon>eudicotyledons</taxon>
        <taxon>Gunneridae</taxon>
        <taxon>Pentapetalae</taxon>
        <taxon>rosids</taxon>
        <taxon>fabids</taxon>
        <taxon>Rosales</taxon>
        <taxon>Moraceae</taxon>
        <taxon>Moreae</taxon>
        <taxon>Morus</taxon>
    </lineage>
</organism>
<dbReference type="InterPro" id="IPR011033">
    <property type="entry name" value="PRC_barrel-like_sf"/>
</dbReference>
<dbReference type="STRING" id="981085.W9RE97"/>
<dbReference type="Gene3D" id="2.30.30.240">
    <property type="entry name" value="PRC-barrel domain"/>
    <property type="match status" value="2"/>
</dbReference>
<dbReference type="AlphaFoldDB" id="W9RE97"/>
<accession>W9RE97</accession>
<feature type="compositionally biased region" description="Basic residues" evidence="1">
    <location>
        <begin position="86"/>
        <end position="95"/>
    </location>
</feature>
<evidence type="ECO:0000313" key="2">
    <source>
        <dbReference type="EMBL" id="EXB74400.1"/>
    </source>
</evidence>
<keyword evidence="3" id="KW-1185">Reference proteome</keyword>
<evidence type="ECO:0008006" key="4">
    <source>
        <dbReference type="Google" id="ProtNLM"/>
    </source>
</evidence>
<name>W9RE97_9ROSA</name>